<keyword evidence="8" id="KW-0812">Transmembrane</keyword>
<dbReference type="InterPro" id="IPR013767">
    <property type="entry name" value="PAS_fold"/>
</dbReference>
<organism evidence="11 12">
    <name type="scientific">Clostridium tetanomorphum</name>
    <dbReference type="NCBI Taxonomy" id="1553"/>
    <lineage>
        <taxon>Bacteria</taxon>
        <taxon>Bacillati</taxon>
        <taxon>Bacillota</taxon>
        <taxon>Clostridia</taxon>
        <taxon>Eubacteriales</taxon>
        <taxon>Clostridiaceae</taxon>
        <taxon>Clostridium</taxon>
    </lineage>
</organism>
<feature type="transmembrane region" description="Helical" evidence="8">
    <location>
        <begin position="86"/>
        <end position="104"/>
    </location>
</feature>
<dbReference type="InterPro" id="IPR003594">
    <property type="entry name" value="HATPase_dom"/>
</dbReference>
<dbReference type="InterPro" id="IPR036890">
    <property type="entry name" value="HATPase_C_sf"/>
</dbReference>
<dbReference type="Gene3D" id="3.30.565.10">
    <property type="entry name" value="Histidine kinase-like ATPase, C-terminal domain"/>
    <property type="match status" value="1"/>
</dbReference>
<dbReference type="Pfam" id="PF00989">
    <property type="entry name" value="PAS"/>
    <property type="match status" value="1"/>
</dbReference>
<evidence type="ECO:0000259" key="9">
    <source>
        <dbReference type="PROSITE" id="PS50109"/>
    </source>
</evidence>
<dbReference type="Proteomes" id="UP000563151">
    <property type="component" value="Unassembled WGS sequence"/>
</dbReference>
<dbReference type="NCBIfam" id="TIGR00229">
    <property type="entry name" value="sensory_box"/>
    <property type="match status" value="1"/>
</dbReference>
<keyword evidence="5" id="KW-0418">Kinase</keyword>
<comment type="caution">
    <text evidence="11">The sequence shown here is derived from an EMBL/GenBank/DDBJ whole genome shotgun (WGS) entry which is preliminary data.</text>
</comment>
<feature type="transmembrane region" description="Helical" evidence="8">
    <location>
        <begin position="110"/>
        <end position="127"/>
    </location>
</feature>
<keyword evidence="8" id="KW-1133">Transmembrane helix</keyword>
<dbReference type="FunFam" id="1.10.287.130:FF:000001">
    <property type="entry name" value="Two-component sensor histidine kinase"/>
    <property type="match status" value="1"/>
</dbReference>
<keyword evidence="4" id="KW-0808">Transferase</keyword>
<feature type="transmembrane region" description="Helical" evidence="8">
    <location>
        <begin position="12"/>
        <end position="32"/>
    </location>
</feature>
<dbReference type="Pfam" id="PF02518">
    <property type="entry name" value="HATPase_c"/>
    <property type="match status" value="1"/>
</dbReference>
<evidence type="ECO:0000256" key="7">
    <source>
        <dbReference type="SAM" id="Coils"/>
    </source>
</evidence>
<feature type="domain" description="Histidine kinase" evidence="9">
    <location>
        <begin position="366"/>
        <end position="548"/>
    </location>
</feature>
<dbReference type="EC" id="2.7.13.3" evidence="2"/>
<dbReference type="InterPro" id="IPR036097">
    <property type="entry name" value="HisK_dim/P_sf"/>
</dbReference>
<evidence type="ECO:0000256" key="6">
    <source>
        <dbReference type="ARBA" id="ARBA00023012"/>
    </source>
</evidence>
<feature type="coiled-coil region" evidence="7">
    <location>
        <begin position="180"/>
        <end position="214"/>
    </location>
</feature>
<keyword evidence="7" id="KW-0175">Coiled coil</keyword>
<accession>A0A923J2V5</accession>
<dbReference type="PROSITE" id="PS50112">
    <property type="entry name" value="PAS"/>
    <property type="match status" value="1"/>
</dbReference>
<dbReference type="PROSITE" id="PS50109">
    <property type="entry name" value="HIS_KIN"/>
    <property type="match status" value="1"/>
</dbReference>
<evidence type="ECO:0000256" key="8">
    <source>
        <dbReference type="SAM" id="Phobius"/>
    </source>
</evidence>
<dbReference type="Gene3D" id="3.30.450.20">
    <property type="entry name" value="PAS domain"/>
    <property type="match status" value="1"/>
</dbReference>
<dbReference type="InterPro" id="IPR000014">
    <property type="entry name" value="PAS"/>
</dbReference>
<dbReference type="Gene3D" id="1.10.287.130">
    <property type="match status" value="1"/>
</dbReference>
<dbReference type="SMART" id="SM00091">
    <property type="entry name" value="PAS"/>
    <property type="match status" value="1"/>
</dbReference>
<dbReference type="SMART" id="SM00387">
    <property type="entry name" value="HATPase_c"/>
    <property type="match status" value="1"/>
</dbReference>
<gene>
    <name evidence="11" type="ORF">HGG79_15775</name>
</gene>
<evidence type="ECO:0000256" key="5">
    <source>
        <dbReference type="ARBA" id="ARBA00022777"/>
    </source>
</evidence>
<dbReference type="AlphaFoldDB" id="A0A923J2V5"/>
<feature type="transmembrane region" description="Helical" evidence="8">
    <location>
        <begin position="132"/>
        <end position="151"/>
    </location>
</feature>
<dbReference type="CDD" id="cd00130">
    <property type="entry name" value="PAS"/>
    <property type="match status" value="1"/>
</dbReference>
<feature type="domain" description="PAS" evidence="10">
    <location>
        <begin position="233"/>
        <end position="288"/>
    </location>
</feature>
<dbReference type="SUPFAM" id="SSF55874">
    <property type="entry name" value="ATPase domain of HSP90 chaperone/DNA topoisomerase II/histidine kinase"/>
    <property type="match status" value="1"/>
</dbReference>
<evidence type="ECO:0000256" key="4">
    <source>
        <dbReference type="ARBA" id="ARBA00022679"/>
    </source>
</evidence>
<name>A0A923J2V5_CLOTT</name>
<evidence type="ECO:0000256" key="1">
    <source>
        <dbReference type="ARBA" id="ARBA00000085"/>
    </source>
</evidence>
<keyword evidence="12" id="KW-1185">Reference proteome</keyword>
<dbReference type="InterPro" id="IPR035965">
    <property type="entry name" value="PAS-like_dom_sf"/>
</dbReference>
<dbReference type="SUPFAM" id="SSF47384">
    <property type="entry name" value="Homodimeric domain of signal transducing histidine kinase"/>
    <property type="match status" value="1"/>
</dbReference>
<keyword evidence="6" id="KW-0902">Two-component regulatory system</keyword>
<dbReference type="PANTHER" id="PTHR43547:SF2">
    <property type="entry name" value="HYBRID SIGNAL TRANSDUCTION HISTIDINE KINASE C"/>
    <property type="match status" value="1"/>
</dbReference>
<dbReference type="EMBL" id="JAAZWO010000024">
    <property type="protein sequence ID" value="MBC2399220.1"/>
    <property type="molecule type" value="Genomic_DNA"/>
</dbReference>
<evidence type="ECO:0000313" key="12">
    <source>
        <dbReference type="Proteomes" id="UP000563151"/>
    </source>
</evidence>
<proteinExistence type="predicted"/>
<dbReference type="CDD" id="cd00082">
    <property type="entry name" value="HisKA"/>
    <property type="match status" value="1"/>
</dbReference>
<dbReference type="GO" id="GO:0000155">
    <property type="term" value="F:phosphorelay sensor kinase activity"/>
    <property type="evidence" value="ECO:0007669"/>
    <property type="project" value="InterPro"/>
</dbReference>
<dbReference type="SUPFAM" id="SSF55785">
    <property type="entry name" value="PYP-like sensor domain (PAS domain)"/>
    <property type="match status" value="1"/>
</dbReference>
<reference evidence="11 12" key="1">
    <citation type="submission" date="2020-04" db="EMBL/GenBank/DDBJ databases">
        <title>Genomic insights into acetone-butanol-ethanol (ABE) fermentation by sequencing solventogenic clostridia strains.</title>
        <authorList>
            <person name="Brown S."/>
        </authorList>
    </citation>
    <scope>NUCLEOTIDE SEQUENCE [LARGE SCALE GENOMIC DNA]</scope>
    <source>
        <strain evidence="11 12">DJ011</strain>
    </source>
</reference>
<evidence type="ECO:0000256" key="2">
    <source>
        <dbReference type="ARBA" id="ARBA00012438"/>
    </source>
</evidence>
<evidence type="ECO:0000259" key="10">
    <source>
        <dbReference type="PROSITE" id="PS50112"/>
    </source>
</evidence>
<evidence type="ECO:0000256" key="3">
    <source>
        <dbReference type="ARBA" id="ARBA00022553"/>
    </source>
</evidence>
<keyword evidence="3" id="KW-0597">Phosphoprotein</keyword>
<keyword evidence="8" id="KW-0472">Membrane</keyword>
<dbReference type="GO" id="GO:0006355">
    <property type="term" value="P:regulation of DNA-templated transcription"/>
    <property type="evidence" value="ECO:0007669"/>
    <property type="project" value="InterPro"/>
</dbReference>
<dbReference type="InterPro" id="IPR003661">
    <property type="entry name" value="HisK_dim/P_dom"/>
</dbReference>
<evidence type="ECO:0000313" key="11">
    <source>
        <dbReference type="EMBL" id="MBC2399220.1"/>
    </source>
</evidence>
<feature type="transmembrane region" description="Helical" evidence="8">
    <location>
        <begin position="52"/>
        <end position="74"/>
    </location>
</feature>
<feature type="transmembrane region" description="Helical" evidence="8">
    <location>
        <begin position="163"/>
        <end position="180"/>
    </location>
</feature>
<dbReference type="PANTHER" id="PTHR43547">
    <property type="entry name" value="TWO-COMPONENT HISTIDINE KINASE"/>
    <property type="match status" value="1"/>
</dbReference>
<comment type="catalytic activity">
    <reaction evidence="1">
        <text>ATP + protein L-histidine = ADP + protein N-phospho-L-histidine.</text>
        <dbReference type="EC" id="2.7.13.3"/>
    </reaction>
</comment>
<dbReference type="Pfam" id="PF00512">
    <property type="entry name" value="HisKA"/>
    <property type="match status" value="1"/>
</dbReference>
<sequence>MIHFNDSNENNIHSIISIVKLASLLFSSIIIYNRLFAVKEVITIGKNGYFNAVAFTLLACVVAIIYCIWAFFSIKIFNSKSTKKVHMIENFFFIIIFSVLIVVSNTCESQYKFLFLFIIITSTIQLGMKSGIIMAVVSSAIILIIDLVYGPSNGVNVYFENDLILAGVFILTAWPLGYYVKIESENLARKDLQLKELNEELNKKDQQRRYIEKMLFKNETCYNLLINNSRDAIMVHRDGNLIFGNESAVEVLGFNSVEDIIGKSILEFIPTDERDKMKNIFGEIYDRKTSMLSFEEKVLKSDGSIIIMQNTSTYFVYEGKLTILSILHDITSEKQVEKLQKDVEKNIELLNETREVNKLITEFLSNISHELKTPLNVIFSAVQLLNIYNNEEKDNIQNRDKYLKVMKQNCYRLMRLINNLLDVTRLESGFLRLNVENDNIVNIVEEITMSVVTYVESKGLKLTFDTDIEEKIMAFDPDKIERIVLNILSNAIKFTNPGGNIYVQVKDMGSDILISIKDTGIGIPKDKLQLIFERFGQVNKTFRRNREGSEFLIRLPAKSTKEEVCKKDSLYEANIESISIEFSDIYSDVTPT</sequence>
<dbReference type="InterPro" id="IPR005467">
    <property type="entry name" value="His_kinase_dom"/>
</dbReference>
<dbReference type="SMART" id="SM00388">
    <property type="entry name" value="HisKA"/>
    <property type="match status" value="1"/>
</dbReference>
<dbReference type="RefSeq" id="WP_173680552.1">
    <property type="nucleotide sequence ID" value="NZ_JAAZWO010000024.1"/>
</dbReference>
<protein>
    <recommendedName>
        <fullName evidence="2">histidine kinase</fullName>
        <ecNumber evidence="2">2.7.13.3</ecNumber>
    </recommendedName>
</protein>